<evidence type="ECO:0000256" key="11">
    <source>
        <dbReference type="PIRNR" id="PIRNR002869"/>
    </source>
</evidence>
<keyword evidence="4 10" id="KW-0133">Cell shape</keyword>
<feature type="transmembrane region" description="Helical" evidence="10">
    <location>
        <begin position="316"/>
        <end position="340"/>
    </location>
</feature>
<feature type="transmembrane region" description="Helical" evidence="10">
    <location>
        <begin position="233"/>
        <end position="253"/>
    </location>
</feature>
<accession>A0ABP9MVN3</accession>
<feature type="transmembrane region" description="Helical" evidence="10">
    <location>
        <begin position="386"/>
        <end position="406"/>
    </location>
</feature>
<comment type="caution">
    <text evidence="12">The sequence shown here is derived from an EMBL/GenBank/DDBJ whole genome shotgun (WGS) entry which is preliminary data.</text>
</comment>
<protein>
    <recommendedName>
        <fullName evidence="10">Probable lipid II flippase MurJ</fullName>
    </recommendedName>
</protein>
<evidence type="ECO:0000256" key="9">
    <source>
        <dbReference type="ARBA" id="ARBA00061532"/>
    </source>
</evidence>
<evidence type="ECO:0000256" key="1">
    <source>
        <dbReference type="ARBA" id="ARBA00004651"/>
    </source>
</evidence>
<dbReference type="InterPro" id="IPR051050">
    <property type="entry name" value="Lipid_II_flippase_MurJ/MviN"/>
</dbReference>
<keyword evidence="10" id="KW-0997">Cell inner membrane</keyword>
<evidence type="ECO:0000256" key="10">
    <source>
        <dbReference type="HAMAP-Rule" id="MF_02078"/>
    </source>
</evidence>
<reference evidence="13" key="1">
    <citation type="journal article" date="2019" name="Int. J. Syst. Evol. Microbiol.">
        <title>The Global Catalogue of Microorganisms (GCM) 10K type strain sequencing project: providing services to taxonomists for standard genome sequencing and annotation.</title>
        <authorList>
            <consortium name="The Broad Institute Genomics Platform"/>
            <consortium name="The Broad Institute Genome Sequencing Center for Infectious Disease"/>
            <person name="Wu L."/>
            <person name="Ma J."/>
        </authorList>
    </citation>
    <scope>NUCLEOTIDE SEQUENCE [LARGE SCALE GENOMIC DNA]</scope>
    <source>
        <strain evidence="13">JCM 17706</strain>
    </source>
</reference>
<feature type="transmembrane region" description="Helical" evidence="10">
    <location>
        <begin position="127"/>
        <end position="146"/>
    </location>
</feature>
<evidence type="ECO:0000256" key="4">
    <source>
        <dbReference type="ARBA" id="ARBA00022960"/>
    </source>
</evidence>
<dbReference type="HAMAP" id="MF_02078">
    <property type="entry name" value="MurJ_MviN"/>
    <property type="match status" value="1"/>
</dbReference>
<dbReference type="RefSeq" id="WP_345097327.1">
    <property type="nucleotide sequence ID" value="NZ_BAABIY010000094.1"/>
</dbReference>
<dbReference type="PANTHER" id="PTHR47019:SF1">
    <property type="entry name" value="LIPID II FLIPPASE MURJ"/>
    <property type="match status" value="1"/>
</dbReference>
<dbReference type="NCBIfam" id="TIGR01695">
    <property type="entry name" value="murJ_mviN"/>
    <property type="match status" value="1"/>
</dbReference>
<organism evidence="12 13">
    <name type="scientific">Bartonella acomydis</name>
    <dbReference type="NCBI Taxonomy" id="686234"/>
    <lineage>
        <taxon>Bacteria</taxon>
        <taxon>Pseudomonadati</taxon>
        <taxon>Pseudomonadota</taxon>
        <taxon>Alphaproteobacteria</taxon>
        <taxon>Hyphomicrobiales</taxon>
        <taxon>Bartonellaceae</taxon>
        <taxon>Bartonella</taxon>
    </lineage>
</organism>
<feature type="transmembrane region" description="Helical" evidence="10">
    <location>
        <begin position="158"/>
        <end position="181"/>
    </location>
</feature>
<keyword evidence="5 10" id="KW-0573">Peptidoglycan synthesis</keyword>
<comment type="subcellular location">
    <subcellularLocation>
        <location evidence="10">Cell inner membrane</location>
        <topology evidence="10">Multi-pass membrane protein</topology>
    </subcellularLocation>
    <subcellularLocation>
        <location evidence="1">Cell membrane</location>
        <topology evidence="1">Multi-pass membrane protein</topology>
    </subcellularLocation>
</comment>
<keyword evidence="6 10" id="KW-1133">Transmembrane helix</keyword>
<comment type="similarity">
    <text evidence="9 10 11">Belongs to the MurJ/MviN family.</text>
</comment>
<feature type="transmembrane region" description="Helical" evidence="10">
    <location>
        <begin position="273"/>
        <end position="295"/>
    </location>
</feature>
<name>A0ABP9MVN3_9HYPH</name>
<keyword evidence="2 10" id="KW-1003">Cell membrane</keyword>
<comment type="function">
    <text evidence="8 10 11">Involved in peptidoglycan biosynthesis. Transports lipid-linked peptidoglycan precursors from the inner to the outer leaflet of the cytoplasmic membrane.</text>
</comment>
<evidence type="ECO:0000313" key="12">
    <source>
        <dbReference type="EMBL" id="GAA5102311.1"/>
    </source>
</evidence>
<comment type="pathway">
    <text evidence="10">Cell wall biogenesis; peptidoglycan biosynthesis.</text>
</comment>
<keyword evidence="10 11" id="KW-0813">Transport</keyword>
<keyword evidence="3 10" id="KW-0812">Transmembrane</keyword>
<dbReference type="Proteomes" id="UP001501525">
    <property type="component" value="Unassembled WGS sequence"/>
</dbReference>
<keyword evidence="7 10" id="KW-0472">Membrane</keyword>
<evidence type="ECO:0000313" key="13">
    <source>
        <dbReference type="Proteomes" id="UP001501525"/>
    </source>
</evidence>
<evidence type="ECO:0000256" key="7">
    <source>
        <dbReference type="ARBA" id="ARBA00023136"/>
    </source>
</evidence>
<feature type="transmembrane region" description="Helical" evidence="10">
    <location>
        <begin position="193"/>
        <end position="212"/>
    </location>
</feature>
<evidence type="ECO:0000256" key="2">
    <source>
        <dbReference type="ARBA" id="ARBA00022475"/>
    </source>
</evidence>
<sequence length="523" mass="58114">MILFKKFATVASGTLMSRIFGFIREMLMAAALGTGPVSDAFNAAFRFPNTFRRFFAEGAFNAAFVPLFAKKITEEGQEKACKFAEEVFGVLFSLLLLLTIAMELSMPFLVRTIIAPGFAKDATKFNATIHFTAIMFPYLTCMSLATMMGGMLNALRRYFIAAIAPLFLNILLISVLAYAWFYGLDAWHIGLNLSWGVLAAGILQLTLIAVALRQSGMKIFLRRPRFSPNVRKLLTLAFPAAITGGITQINLLINTNIASSQSGAVSSLMYADRLYQLPLGVIAIAIATVLLPELTRALRNKKHKETHDLQNRSIELTLLLTLPASVAFLLLSTPIVSLLFERGQFTAESTHYVAQLLELYGLGLPAFVLIKVFIPNFFAHEDTKTPMIFTGISVLINISLALTLFPHLSARGIVIAEITSGWVNTLLLCFVLIKRGYWEYDAQLIKRIACLMMVTILSALILHYCFHVLGFLSFPLSSQASFFLRAGTLSGIMFILFALYLSAYFFLDTRSFFLTLKNLKKRL</sequence>
<feature type="transmembrane region" description="Helical" evidence="10">
    <location>
        <begin position="482"/>
        <end position="507"/>
    </location>
</feature>
<dbReference type="EMBL" id="BAABIY010000094">
    <property type="protein sequence ID" value="GAA5102311.1"/>
    <property type="molecule type" value="Genomic_DNA"/>
</dbReference>
<evidence type="ECO:0000256" key="6">
    <source>
        <dbReference type="ARBA" id="ARBA00022989"/>
    </source>
</evidence>
<feature type="transmembrane region" description="Helical" evidence="10">
    <location>
        <begin position="352"/>
        <end position="374"/>
    </location>
</feature>
<feature type="transmembrane region" description="Helical" evidence="10">
    <location>
        <begin position="454"/>
        <end position="476"/>
    </location>
</feature>
<feature type="transmembrane region" description="Helical" evidence="10">
    <location>
        <begin position="90"/>
        <end position="115"/>
    </location>
</feature>
<dbReference type="InterPro" id="IPR004268">
    <property type="entry name" value="MurJ"/>
</dbReference>
<dbReference type="CDD" id="cd13123">
    <property type="entry name" value="MATE_MurJ_like"/>
    <property type="match status" value="1"/>
</dbReference>
<feature type="transmembrane region" description="Helical" evidence="10">
    <location>
        <begin position="412"/>
        <end position="433"/>
    </location>
</feature>
<dbReference type="PANTHER" id="PTHR47019">
    <property type="entry name" value="LIPID II FLIPPASE MURJ"/>
    <property type="match status" value="1"/>
</dbReference>
<dbReference type="PIRSF" id="PIRSF002869">
    <property type="entry name" value="MviN"/>
    <property type="match status" value="1"/>
</dbReference>
<keyword evidence="13" id="KW-1185">Reference proteome</keyword>
<evidence type="ECO:0000256" key="3">
    <source>
        <dbReference type="ARBA" id="ARBA00022692"/>
    </source>
</evidence>
<keyword evidence="10 11" id="KW-0961">Cell wall biogenesis/degradation</keyword>
<dbReference type="PRINTS" id="PR01806">
    <property type="entry name" value="VIRFACTRMVIN"/>
</dbReference>
<gene>
    <name evidence="10 12" type="primary">murJ</name>
    <name evidence="12" type="ORF">GCM10023260_14140</name>
</gene>
<dbReference type="Pfam" id="PF03023">
    <property type="entry name" value="MurJ"/>
    <property type="match status" value="1"/>
</dbReference>
<evidence type="ECO:0000256" key="5">
    <source>
        <dbReference type="ARBA" id="ARBA00022984"/>
    </source>
</evidence>
<evidence type="ECO:0000256" key="8">
    <source>
        <dbReference type="ARBA" id="ARBA00060041"/>
    </source>
</evidence>
<proteinExistence type="inferred from homology"/>